<comment type="caution">
    <text evidence="1">The sequence shown here is derived from an EMBL/GenBank/DDBJ whole genome shotgun (WGS) entry which is preliminary data.</text>
</comment>
<dbReference type="Gene3D" id="1.10.520.40">
    <property type="entry name" value="CRISPR-associated protein Cse2"/>
    <property type="match status" value="1"/>
</dbReference>
<protein>
    <recommendedName>
        <fullName evidence="3">Type I-E CRISPR-associated protein Cse2/CasB</fullName>
    </recommendedName>
</protein>
<proteinExistence type="predicted"/>
<accession>A0ABP9K8H8</accession>
<evidence type="ECO:0000313" key="1">
    <source>
        <dbReference type="EMBL" id="GAA5053539.1"/>
    </source>
</evidence>
<organism evidence="1 2">
    <name type="scientific">Nocardia callitridis</name>
    <dbReference type="NCBI Taxonomy" id="648753"/>
    <lineage>
        <taxon>Bacteria</taxon>
        <taxon>Bacillati</taxon>
        <taxon>Actinomycetota</taxon>
        <taxon>Actinomycetes</taxon>
        <taxon>Mycobacteriales</taxon>
        <taxon>Nocardiaceae</taxon>
        <taxon>Nocardia</taxon>
    </lineage>
</organism>
<dbReference type="InterPro" id="IPR038287">
    <property type="entry name" value="Cse2_sf"/>
</dbReference>
<dbReference type="Pfam" id="PF09485">
    <property type="entry name" value="CRISPR_Cse2"/>
    <property type="match status" value="1"/>
</dbReference>
<dbReference type="NCBIfam" id="TIGR02548">
    <property type="entry name" value="casB_cse2"/>
    <property type="match status" value="1"/>
</dbReference>
<sequence>MTTAEQTTEQQSKPYRRLGTLGAALDWRLNRMQEEYLRGSSSARAELAKLRRGLGKPAGSVPEIWDLTIAAVPKSLHALDEFDDGEPSIPEQAAHAALTLFAAHQQSLSVRAHVADTSFGRAVGILAQQEGRSADAVAVRFMAVATAQSIDEVLVHIRGLITQLRAAKKGFDYARFADDLSALLTPGRAQRVRLAWGRDFYRITKNPESASIEPTEEQGI</sequence>
<gene>
    <name evidence="1" type="ORF">GCM10023318_27480</name>
</gene>
<dbReference type="Proteomes" id="UP001500603">
    <property type="component" value="Unassembled WGS sequence"/>
</dbReference>
<dbReference type="CDD" id="cd09731">
    <property type="entry name" value="Cse2_I-E"/>
    <property type="match status" value="1"/>
</dbReference>
<reference evidence="2" key="1">
    <citation type="journal article" date="2019" name="Int. J. Syst. Evol. Microbiol.">
        <title>The Global Catalogue of Microorganisms (GCM) 10K type strain sequencing project: providing services to taxonomists for standard genome sequencing and annotation.</title>
        <authorList>
            <consortium name="The Broad Institute Genomics Platform"/>
            <consortium name="The Broad Institute Genome Sequencing Center for Infectious Disease"/>
            <person name="Wu L."/>
            <person name="Ma J."/>
        </authorList>
    </citation>
    <scope>NUCLEOTIDE SEQUENCE [LARGE SCALE GENOMIC DNA]</scope>
    <source>
        <strain evidence="2">JCM 18298</strain>
    </source>
</reference>
<name>A0ABP9K8H8_9NOCA</name>
<evidence type="ECO:0008006" key="3">
    <source>
        <dbReference type="Google" id="ProtNLM"/>
    </source>
</evidence>
<dbReference type="EMBL" id="BAABJM010000002">
    <property type="protein sequence ID" value="GAA5053539.1"/>
    <property type="molecule type" value="Genomic_DNA"/>
</dbReference>
<keyword evidence="2" id="KW-1185">Reference proteome</keyword>
<dbReference type="InterPro" id="IPR013382">
    <property type="entry name" value="CRISPR-assoc_prot_Cse2"/>
</dbReference>
<dbReference type="RefSeq" id="WP_345495700.1">
    <property type="nucleotide sequence ID" value="NZ_BAABJM010000002.1"/>
</dbReference>
<evidence type="ECO:0000313" key="2">
    <source>
        <dbReference type="Proteomes" id="UP001500603"/>
    </source>
</evidence>